<keyword evidence="1" id="KW-0597">Phosphoprotein</keyword>
<dbReference type="AlphaFoldDB" id="A0A653C6M2"/>
<dbReference type="CDD" id="cd00821">
    <property type="entry name" value="PH"/>
    <property type="match status" value="1"/>
</dbReference>
<dbReference type="GO" id="GO:0005829">
    <property type="term" value="C:cytosol"/>
    <property type="evidence" value="ECO:0007669"/>
    <property type="project" value="GOC"/>
</dbReference>
<dbReference type="Pfam" id="PF00169">
    <property type="entry name" value="PH"/>
    <property type="match status" value="1"/>
</dbReference>
<feature type="region of interest" description="Disordered" evidence="3">
    <location>
        <begin position="276"/>
        <end position="333"/>
    </location>
</feature>
<evidence type="ECO:0000256" key="2">
    <source>
        <dbReference type="SAM" id="Coils"/>
    </source>
</evidence>
<evidence type="ECO:0000259" key="4">
    <source>
        <dbReference type="PROSITE" id="PS50003"/>
    </source>
</evidence>
<feature type="region of interest" description="Disordered" evidence="3">
    <location>
        <begin position="526"/>
        <end position="565"/>
    </location>
</feature>
<gene>
    <name evidence="5" type="ORF">CALMAC_LOCUS6666</name>
</gene>
<dbReference type="InterPro" id="IPR001849">
    <property type="entry name" value="PH_domain"/>
</dbReference>
<proteinExistence type="predicted"/>
<feature type="region of interest" description="Disordered" evidence="3">
    <location>
        <begin position="440"/>
        <end position="463"/>
    </location>
</feature>
<dbReference type="Gene3D" id="2.30.29.30">
    <property type="entry name" value="Pleckstrin-homology domain (PH domain)/Phosphotyrosine-binding domain (PTB)"/>
    <property type="match status" value="1"/>
</dbReference>
<dbReference type="PANTHER" id="PTHR22902:SF27">
    <property type="entry name" value="PLECKSTRIN HOMOLOGY DOMAIN-CONTAINING FAMILY A MEMBER 3"/>
    <property type="match status" value="1"/>
</dbReference>
<dbReference type="Proteomes" id="UP000410492">
    <property type="component" value="Unassembled WGS sequence"/>
</dbReference>
<evidence type="ECO:0000256" key="3">
    <source>
        <dbReference type="SAM" id="MobiDB-lite"/>
    </source>
</evidence>
<reference evidence="5 6" key="1">
    <citation type="submission" date="2019-01" db="EMBL/GenBank/DDBJ databases">
        <authorList>
            <person name="Sayadi A."/>
        </authorList>
    </citation>
    <scope>NUCLEOTIDE SEQUENCE [LARGE SCALE GENOMIC DNA]</scope>
</reference>
<name>A0A653C6M2_CALMS</name>
<organism evidence="5 6">
    <name type="scientific">Callosobruchus maculatus</name>
    <name type="common">Southern cowpea weevil</name>
    <name type="synonym">Pulse bruchid</name>
    <dbReference type="NCBI Taxonomy" id="64391"/>
    <lineage>
        <taxon>Eukaryota</taxon>
        <taxon>Metazoa</taxon>
        <taxon>Ecdysozoa</taxon>
        <taxon>Arthropoda</taxon>
        <taxon>Hexapoda</taxon>
        <taxon>Insecta</taxon>
        <taxon>Pterygota</taxon>
        <taxon>Neoptera</taxon>
        <taxon>Endopterygota</taxon>
        <taxon>Coleoptera</taxon>
        <taxon>Polyphaga</taxon>
        <taxon>Cucujiformia</taxon>
        <taxon>Chrysomeloidea</taxon>
        <taxon>Chrysomelidae</taxon>
        <taxon>Bruchinae</taxon>
        <taxon>Bruchini</taxon>
        <taxon>Callosobruchus</taxon>
    </lineage>
</organism>
<accession>A0A653C6M2</accession>
<dbReference type="GO" id="GO:0042147">
    <property type="term" value="P:retrograde transport, endosome to Golgi"/>
    <property type="evidence" value="ECO:0007669"/>
    <property type="project" value="TreeGrafter"/>
</dbReference>
<dbReference type="GO" id="GO:0055037">
    <property type="term" value="C:recycling endosome"/>
    <property type="evidence" value="ECO:0007669"/>
    <property type="project" value="TreeGrafter"/>
</dbReference>
<dbReference type="PROSITE" id="PS50003">
    <property type="entry name" value="PH_DOMAIN"/>
    <property type="match status" value="1"/>
</dbReference>
<sequence>MSEKVDEDQPSNTKMSGYLEKKGKKKMIASYKKYWFVLEGRLLLYYRSEDEYKGISPCKGSINLGPPCNVKPCLSSPGVFQIETRSSTITLRAENIEEQNKWMLCLMAAINPTKHPPKLSHFRYSLDGQQKEANPQKPNIKTTDTGNTSNVIIERLQKMGAQTYVTQLLNRKIEVGKKAMSEESLFKGNSDCIVQLSRSSEDVGTSQRSAEHIYERISKESLMSTGSSNDGRNASVSYKNKSFKEECPDNTNDMTKAHMLSREAFIRSTFNANDVVDMGNQSRPTTTLKENDNHRRARESFQCPEKSKNGEGITRDLSTKQRQNRPTTLITENDRYARNETFMGNESNKAEVATQTEVHEHGIYSVVEKKVDRENNVVLAETIGKVDHNENKVVSNVSRNTEGHTYCIADIYELAKNNEVLYEDLEKYARFCELKNKEVEKNKAKEKRSKKKDDDGEDKKEKLKKRPSFIKRVWKRKTKKDKDEHILDSPVSDCAEDMQMTDGTTVRMLSELHDILENKVPTLLGKISQSSSSESNRKSESNSEGKSSTNSSAIVEDVCEDDSDCPALPPKTKKVECLSPYHDVPSNNKPTALPAKRKKKLENVKSLDEILDELECERRDEHGKVRNLIQQFSSKENAIEQGDVVLRRHRKYNYPREDLELDELTRLLEELAKVTNAPILTPGATCSMVASNSKDEELSKLLPERRRRYSEPDYDIPRSHKSLKSFKKAEEPDNVIGSTRFFGPILKPSDIMVSNFLNTSENQPDSMTPDSLEENIHDVDHQSSKSRIKYDRYYSCNSHQLQDRKSKDSNFTNANEELIIYNDLYANCKPYSSIYYNEHYFRDGRIACKKNEDLKCDEDVFIDSLEVCNAETSTAF</sequence>
<dbReference type="EMBL" id="CAACVG010007084">
    <property type="protein sequence ID" value="VEN43562.1"/>
    <property type="molecule type" value="Genomic_DNA"/>
</dbReference>
<feature type="compositionally biased region" description="Polar residues" evidence="3">
    <location>
        <begin position="757"/>
        <end position="769"/>
    </location>
</feature>
<dbReference type="GO" id="GO:0005769">
    <property type="term" value="C:early endosome"/>
    <property type="evidence" value="ECO:0007669"/>
    <property type="project" value="TreeGrafter"/>
</dbReference>
<dbReference type="InterPro" id="IPR011993">
    <property type="entry name" value="PH-like_dom_sf"/>
</dbReference>
<evidence type="ECO:0000256" key="1">
    <source>
        <dbReference type="ARBA" id="ARBA00022553"/>
    </source>
</evidence>
<dbReference type="PANTHER" id="PTHR22902">
    <property type="entry name" value="SESQUIPEDALIAN"/>
    <property type="match status" value="1"/>
</dbReference>
<feature type="region of interest" description="Disordered" evidence="3">
    <location>
        <begin position="697"/>
        <end position="716"/>
    </location>
</feature>
<feature type="compositionally biased region" description="Polar residues" evidence="3">
    <location>
        <begin position="320"/>
        <end position="331"/>
    </location>
</feature>
<feature type="coiled-coil region" evidence="2">
    <location>
        <begin position="597"/>
        <end position="631"/>
    </location>
</feature>
<feature type="compositionally biased region" description="Basic and acidic residues" evidence="3">
    <location>
        <begin position="451"/>
        <end position="461"/>
    </location>
</feature>
<feature type="compositionally biased region" description="Basic and acidic residues" evidence="3">
    <location>
        <begin position="305"/>
        <end position="319"/>
    </location>
</feature>
<dbReference type="SMART" id="SM00233">
    <property type="entry name" value="PH"/>
    <property type="match status" value="1"/>
</dbReference>
<dbReference type="InterPro" id="IPR045188">
    <property type="entry name" value="Boi1/Boi2-like"/>
</dbReference>
<feature type="region of interest" description="Disordered" evidence="3">
    <location>
        <begin position="757"/>
        <end position="784"/>
    </location>
</feature>
<keyword evidence="6" id="KW-1185">Reference proteome</keyword>
<protein>
    <recommendedName>
        <fullName evidence="4">PH domain-containing protein</fullName>
    </recommendedName>
</protein>
<dbReference type="GO" id="GO:0001881">
    <property type="term" value="P:receptor recycling"/>
    <property type="evidence" value="ECO:0007669"/>
    <property type="project" value="TreeGrafter"/>
</dbReference>
<dbReference type="SUPFAM" id="SSF50729">
    <property type="entry name" value="PH domain-like"/>
    <property type="match status" value="1"/>
</dbReference>
<evidence type="ECO:0000313" key="5">
    <source>
        <dbReference type="EMBL" id="VEN43562.1"/>
    </source>
</evidence>
<dbReference type="GO" id="GO:0005802">
    <property type="term" value="C:trans-Golgi network"/>
    <property type="evidence" value="ECO:0007669"/>
    <property type="project" value="TreeGrafter"/>
</dbReference>
<keyword evidence="2" id="KW-0175">Coiled coil</keyword>
<feature type="compositionally biased region" description="Polar residues" evidence="3">
    <location>
        <begin position="279"/>
        <end position="288"/>
    </location>
</feature>
<feature type="domain" description="PH" evidence="4">
    <location>
        <begin position="12"/>
        <end position="111"/>
    </location>
</feature>
<dbReference type="GO" id="GO:0007032">
    <property type="term" value="P:endosome organization"/>
    <property type="evidence" value="ECO:0007669"/>
    <property type="project" value="TreeGrafter"/>
</dbReference>
<feature type="compositionally biased region" description="Basic and acidic residues" evidence="3">
    <location>
        <begin position="774"/>
        <end position="784"/>
    </location>
</feature>
<evidence type="ECO:0000313" key="6">
    <source>
        <dbReference type="Proteomes" id="UP000410492"/>
    </source>
</evidence>
<dbReference type="OrthoDB" id="2157866at2759"/>